<protein>
    <submittedName>
        <fullName evidence="6">Type 1 fimbrial protein</fullName>
    </submittedName>
</protein>
<dbReference type="InterPro" id="IPR008966">
    <property type="entry name" value="Adhesion_dom_sf"/>
</dbReference>
<dbReference type="GO" id="GO:0009289">
    <property type="term" value="C:pilus"/>
    <property type="evidence" value="ECO:0007669"/>
    <property type="project" value="UniProtKB-SubCell"/>
</dbReference>
<proteinExistence type="inferred from homology"/>
<sequence>MISKLMMKKLYQLFLPVIFLGGILCSTGVEATGCDPDDPDIKMLGSSPVDHTFSMDQSDYFIYEVEVPLGVGHDSDYMKKLRSSNKISYGASKPLTAQKNDSNQVLSYMDGINMIVKSGPHYFHHTTANKLGNESNVWIRFVRGNNFHPGIFNFSDVPDLCINKDGKAVFKVRLTGTLTIKEPTCTVIDPPPVDMKSHGINEFTGKGSGTRWEDASIVLTKCQYAPSLSISISPVNGANNPKEGIMEIDSSGDAAKGIGIQLRYDLTGNSFVEFGKKHKLNKSISAGSGIKIPLSARYIQTEDSVSPGKANGRVTYTISYK</sequence>
<dbReference type="Proteomes" id="UP001193920">
    <property type="component" value="Unassembled WGS sequence"/>
</dbReference>
<comment type="similarity">
    <text evidence="2">Belongs to the fimbrial protein family.</text>
</comment>
<name>A0AAW3YNW2_9GAMM</name>
<accession>A0AAW3YNW2</accession>
<dbReference type="EMBL" id="JACXBF010000117">
    <property type="protein sequence ID" value="MBD2799705.1"/>
    <property type="molecule type" value="Genomic_DNA"/>
</dbReference>
<feature type="domain" description="Fimbrial-type adhesion" evidence="5">
    <location>
        <begin position="176"/>
        <end position="321"/>
    </location>
</feature>
<evidence type="ECO:0000256" key="1">
    <source>
        <dbReference type="ARBA" id="ARBA00004561"/>
    </source>
</evidence>
<dbReference type="Pfam" id="PF00419">
    <property type="entry name" value="Fimbrial"/>
    <property type="match status" value="1"/>
</dbReference>
<evidence type="ECO:0000256" key="4">
    <source>
        <dbReference type="ARBA" id="ARBA00023263"/>
    </source>
</evidence>
<evidence type="ECO:0000256" key="2">
    <source>
        <dbReference type="ARBA" id="ARBA00006671"/>
    </source>
</evidence>
<dbReference type="PANTHER" id="PTHR33420">
    <property type="entry name" value="FIMBRIAL SUBUNIT ELFA-RELATED"/>
    <property type="match status" value="1"/>
</dbReference>
<dbReference type="RefSeq" id="WP_038241419.1">
    <property type="nucleotide sequence ID" value="NZ_JACXBF010000117.1"/>
</dbReference>
<keyword evidence="3" id="KW-0732">Signal</keyword>
<evidence type="ECO:0000256" key="3">
    <source>
        <dbReference type="ARBA" id="ARBA00022729"/>
    </source>
</evidence>
<dbReference type="PANTHER" id="PTHR33420:SF3">
    <property type="entry name" value="FIMBRIAL SUBUNIT ELFA"/>
    <property type="match status" value="1"/>
</dbReference>
<dbReference type="GO" id="GO:0043709">
    <property type="term" value="P:cell adhesion involved in single-species biofilm formation"/>
    <property type="evidence" value="ECO:0007669"/>
    <property type="project" value="TreeGrafter"/>
</dbReference>
<comment type="subcellular location">
    <subcellularLocation>
        <location evidence="1">Fimbrium</location>
    </subcellularLocation>
</comment>
<reference evidence="6" key="2">
    <citation type="journal article" date="2024" name="Toxins">
        <title>Genome Sequence Analysis of Native Xenorhabdus Strains Isolated from Entomopathogenic Nematodes in Argentina.</title>
        <authorList>
            <person name="Palma L."/>
            <person name="Frizzo L."/>
            <person name="Kaiser S."/>
            <person name="Berry C."/>
            <person name="Caballero P."/>
            <person name="Bode H.B."/>
            <person name="Del Valle E.E."/>
        </authorList>
    </citation>
    <scope>NUCLEOTIDE SEQUENCE</scope>
    <source>
        <strain evidence="6">M</strain>
    </source>
</reference>
<gene>
    <name evidence="6" type="ORF">ID854_04345</name>
</gene>
<dbReference type="SUPFAM" id="SSF49401">
    <property type="entry name" value="Bacterial adhesins"/>
    <property type="match status" value="1"/>
</dbReference>
<dbReference type="InterPro" id="IPR050263">
    <property type="entry name" value="Bact_Fimbrial_Adh_Pro"/>
</dbReference>
<dbReference type="InterPro" id="IPR036937">
    <property type="entry name" value="Adhesion_dom_fimbrial_sf"/>
</dbReference>
<dbReference type="Gene3D" id="2.60.40.1090">
    <property type="entry name" value="Fimbrial-type adhesion domain"/>
    <property type="match status" value="1"/>
</dbReference>
<organism evidence="6">
    <name type="scientific">Xenorhabdus szentirmaii</name>
    <dbReference type="NCBI Taxonomy" id="290112"/>
    <lineage>
        <taxon>Bacteria</taxon>
        <taxon>Pseudomonadati</taxon>
        <taxon>Pseudomonadota</taxon>
        <taxon>Gammaproteobacteria</taxon>
        <taxon>Enterobacterales</taxon>
        <taxon>Morganellaceae</taxon>
        <taxon>Xenorhabdus</taxon>
    </lineage>
</organism>
<comment type="caution">
    <text evidence="6">The sequence shown here is derived from an EMBL/GenBank/DDBJ whole genome shotgun (WGS) entry which is preliminary data.</text>
</comment>
<evidence type="ECO:0000313" key="6">
    <source>
        <dbReference type="EMBL" id="MBD2799705.1"/>
    </source>
</evidence>
<dbReference type="InterPro" id="IPR000259">
    <property type="entry name" value="Adhesion_dom_fimbrial"/>
</dbReference>
<reference evidence="6" key="1">
    <citation type="submission" date="2020-09" db="EMBL/GenBank/DDBJ databases">
        <authorList>
            <person name="Palma L."/>
            <person name="Caballero P."/>
            <person name="Berry C."/>
            <person name="Del Valle E."/>
        </authorList>
    </citation>
    <scope>NUCLEOTIDE SEQUENCE</scope>
    <source>
        <strain evidence="6">M</strain>
    </source>
</reference>
<dbReference type="AlphaFoldDB" id="A0AAW3YNW2"/>
<keyword evidence="4" id="KW-0281">Fimbrium</keyword>
<evidence type="ECO:0000259" key="5">
    <source>
        <dbReference type="Pfam" id="PF00419"/>
    </source>
</evidence>